<dbReference type="AlphaFoldDB" id="A0A5N6Y752"/>
<name>A0A5N6Y752_9EURO</name>
<protein>
    <submittedName>
        <fullName evidence="1">Uncharacterized protein</fullName>
    </submittedName>
</protein>
<sequence>MTRRSDNAVGRFGHPIHGTLNILCGEILGEQQPRLLLIPLFFCFERVFIGLRNEA</sequence>
<organism evidence="1">
    <name type="scientific">Aspergillus arachidicola</name>
    <dbReference type="NCBI Taxonomy" id="656916"/>
    <lineage>
        <taxon>Eukaryota</taxon>
        <taxon>Fungi</taxon>
        <taxon>Dikarya</taxon>
        <taxon>Ascomycota</taxon>
        <taxon>Pezizomycotina</taxon>
        <taxon>Eurotiomycetes</taxon>
        <taxon>Eurotiomycetidae</taxon>
        <taxon>Eurotiales</taxon>
        <taxon>Aspergillaceae</taxon>
        <taxon>Aspergillus</taxon>
        <taxon>Aspergillus subgen. Circumdati</taxon>
    </lineage>
</organism>
<dbReference type="Proteomes" id="UP000325558">
    <property type="component" value="Unassembled WGS sequence"/>
</dbReference>
<proteinExistence type="predicted"/>
<gene>
    <name evidence="1" type="ORF">BDV24DRAFT_54692</name>
</gene>
<reference evidence="1" key="1">
    <citation type="submission" date="2019-04" db="EMBL/GenBank/DDBJ databases">
        <title>Friends and foes A comparative genomics study of 23 Aspergillus species from section Flavi.</title>
        <authorList>
            <consortium name="DOE Joint Genome Institute"/>
            <person name="Kjaerbolling I."/>
            <person name="Vesth T."/>
            <person name="Frisvad J.C."/>
            <person name="Nybo J.L."/>
            <person name="Theobald S."/>
            <person name="Kildgaard S."/>
            <person name="Isbrandt T."/>
            <person name="Kuo A."/>
            <person name="Sato A."/>
            <person name="Lyhne E.K."/>
            <person name="Kogle M.E."/>
            <person name="Wiebenga A."/>
            <person name="Kun R.S."/>
            <person name="Lubbers R.J."/>
            <person name="Makela M.R."/>
            <person name="Barry K."/>
            <person name="Chovatia M."/>
            <person name="Clum A."/>
            <person name="Daum C."/>
            <person name="Haridas S."/>
            <person name="He G."/>
            <person name="LaButti K."/>
            <person name="Lipzen A."/>
            <person name="Mondo S."/>
            <person name="Riley R."/>
            <person name="Salamov A."/>
            <person name="Simmons B.A."/>
            <person name="Magnuson J.K."/>
            <person name="Henrissat B."/>
            <person name="Mortensen U.H."/>
            <person name="Larsen T.O."/>
            <person name="Devries R.P."/>
            <person name="Grigoriev I.V."/>
            <person name="Machida M."/>
            <person name="Baker S.E."/>
            <person name="Andersen M.R."/>
        </authorList>
    </citation>
    <scope>NUCLEOTIDE SEQUENCE</scope>
    <source>
        <strain evidence="1">CBS 117612</strain>
    </source>
</reference>
<evidence type="ECO:0000313" key="1">
    <source>
        <dbReference type="EMBL" id="KAE8341302.1"/>
    </source>
</evidence>
<accession>A0A5N6Y752</accession>
<dbReference type="EMBL" id="ML737141">
    <property type="protein sequence ID" value="KAE8341302.1"/>
    <property type="molecule type" value="Genomic_DNA"/>
</dbReference>